<name>A0A814F6K2_9BILA</name>
<dbReference type="Gene3D" id="1.10.3680.10">
    <property type="entry name" value="TerB-like"/>
    <property type="match status" value="1"/>
</dbReference>
<protein>
    <recommendedName>
        <fullName evidence="1">Co-chaperone DjlA N-terminal domain-containing protein</fullName>
    </recommendedName>
</protein>
<evidence type="ECO:0000259" key="1">
    <source>
        <dbReference type="Pfam" id="PF05099"/>
    </source>
</evidence>
<organism evidence="2 8">
    <name type="scientific">Adineta steineri</name>
    <dbReference type="NCBI Taxonomy" id="433720"/>
    <lineage>
        <taxon>Eukaryota</taxon>
        <taxon>Metazoa</taxon>
        <taxon>Spiralia</taxon>
        <taxon>Gnathifera</taxon>
        <taxon>Rotifera</taxon>
        <taxon>Eurotatoria</taxon>
        <taxon>Bdelloidea</taxon>
        <taxon>Adinetida</taxon>
        <taxon>Adinetidae</taxon>
        <taxon>Adineta</taxon>
    </lineage>
</organism>
<dbReference type="Proteomes" id="UP000663845">
    <property type="component" value="Unassembled WGS sequence"/>
</dbReference>
<evidence type="ECO:0000313" key="2">
    <source>
        <dbReference type="EMBL" id="CAF0978956.1"/>
    </source>
</evidence>
<sequence length="179" mass="20206">MPRQPAEQVITEWINRDWYQNKDRTLSTTVLEKYMKAVLEVAGADGVITDAERKWVLGLAAAHGIGKDEIDALKSYKLGSEDATSIFNNDSKLKTAEHYQNELIYNGLRAAAADGVLKQREIDGISALAKKLGITDEKFQEILAFYKEEEEERQKRIALLFPTKPYGDTIKAIDTHYAK</sequence>
<evidence type="ECO:0000313" key="5">
    <source>
        <dbReference type="EMBL" id="CAF3563223.1"/>
    </source>
</evidence>
<dbReference type="Pfam" id="PF05099">
    <property type="entry name" value="TerB"/>
    <property type="match status" value="1"/>
</dbReference>
<evidence type="ECO:0000313" key="3">
    <source>
        <dbReference type="EMBL" id="CAF1039661.1"/>
    </source>
</evidence>
<comment type="caution">
    <text evidence="2">The sequence shown here is derived from an EMBL/GenBank/DDBJ whole genome shotgun (WGS) entry which is preliminary data.</text>
</comment>
<evidence type="ECO:0000313" key="8">
    <source>
        <dbReference type="Proteomes" id="UP000663860"/>
    </source>
</evidence>
<dbReference type="Proteomes" id="UP000663844">
    <property type="component" value="Unassembled WGS sequence"/>
</dbReference>
<dbReference type="Proteomes" id="UP000663891">
    <property type="component" value="Unassembled WGS sequence"/>
</dbReference>
<dbReference type="EMBL" id="CAJOAZ010001547">
    <property type="protein sequence ID" value="CAF3827700.1"/>
    <property type="molecule type" value="Genomic_DNA"/>
</dbReference>
<evidence type="ECO:0000313" key="4">
    <source>
        <dbReference type="EMBL" id="CAF1378082.1"/>
    </source>
</evidence>
<reference evidence="2" key="1">
    <citation type="submission" date="2021-02" db="EMBL/GenBank/DDBJ databases">
        <authorList>
            <person name="Nowell W R."/>
        </authorList>
    </citation>
    <scope>NUCLEOTIDE SEQUENCE</scope>
</reference>
<evidence type="ECO:0000313" key="7">
    <source>
        <dbReference type="EMBL" id="CAF3827700.1"/>
    </source>
</evidence>
<dbReference type="EMBL" id="CAJNOG010000174">
    <property type="protein sequence ID" value="CAF1039661.1"/>
    <property type="molecule type" value="Genomic_DNA"/>
</dbReference>
<accession>A0A814F6K2</accession>
<evidence type="ECO:0000313" key="6">
    <source>
        <dbReference type="EMBL" id="CAF3804570.1"/>
    </source>
</evidence>
<gene>
    <name evidence="2" type="ORF">IZO911_LOCUS16464</name>
    <name evidence="3" type="ORF">JYZ213_LOCUS18065</name>
    <name evidence="6" type="ORF">KXQ929_LOCUS17248</name>
    <name evidence="5" type="ORF">OKA104_LOCUS4704</name>
    <name evidence="7" type="ORF">OXD698_LOCUS19856</name>
    <name evidence="4" type="ORF">VCS650_LOCUS35244</name>
</gene>
<proteinExistence type="predicted"/>
<dbReference type="EMBL" id="CAJNON010000787">
    <property type="protein sequence ID" value="CAF1378082.1"/>
    <property type="molecule type" value="Genomic_DNA"/>
</dbReference>
<dbReference type="Proteomes" id="UP000663860">
    <property type="component" value="Unassembled WGS sequence"/>
</dbReference>
<dbReference type="InterPro" id="IPR007791">
    <property type="entry name" value="DjlA_N"/>
</dbReference>
<dbReference type="SUPFAM" id="SSF158682">
    <property type="entry name" value="TerB-like"/>
    <property type="match status" value="1"/>
</dbReference>
<dbReference type="Proteomes" id="UP000663868">
    <property type="component" value="Unassembled WGS sequence"/>
</dbReference>
<dbReference type="EMBL" id="CAJOAY010000155">
    <property type="protein sequence ID" value="CAF3563223.1"/>
    <property type="molecule type" value="Genomic_DNA"/>
</dbReference>
<dbReference type="InterPro" id="IPR029024">
    <property type="entry name" value="TerB-like"/>
</dbReference>
<dbReference type="AlphaFoldDB" id="A0A814F6K2"/>
<dbReference type="EMBL" id="CAJOBB010001077">
    <property type="protein sequence ID" value="CAF3804570.1"/>
    <property type="molecule type" value="Genomic_DNA"/>
</dbReference>
<dbReference type="EMBL" id="CAJNOE010000148">
    <property type="protein sequence ID" value="CAF0978956.1"/>
    <property type="molecule type" value="Genomic_DNA"/>
</dbReference>
<feature type="domain" description="Co-chaperone DjlA N-terminal" evidence="1">
    <location>
        <begin position="37"/>
        <end position="142"/>
    </location>
</feature>
<dbReference type="OrthoDB" id="9980183at2759"/>
<dbReference type="Proteomes" id="UP000663881">
    <property type="component" value="Unassembled WGS sequence"/>
</dbReference>